<evidence type="ECO:0000259" key="1">
    <source>
        <dbReference type="Pfam" id="PF08241"/>
    </source>
</evidence>
<keyword evidence="3" id="KW-1185">Reference proteome</keyword>
<dbReference type="InterPro" id="IPR013216">
    <property type="entry name" value="Methyltransf_11"/>
</dbReference>
<dbReference type="RefSeq" id="XP_020120955.1">
    <property type="nucleotide sequence ID" value="XM_020266088.1"/>
</dbReference>
<sequence>MPTAQSDPTFTNYTRSQAQGYLKNRLSYPKKLYETIINFHTSTGGQLDVLADIGCGPGRATRDLASAFDYAIGLDPGAEMIHAASNASQLDEGSNNMTRTGRSVVFAVCGAEKCAQGVIDALSASGSSVTGEKSVDLLTAAMAAHWFSMPDFWAEAARLVKPQGTVALWTCSSLYCHPSTPNAAAVQKALFRLEREVLAPYELPPNRLSRDMYDNLVLPWHLADDGNSLASAFPESDFVRQEWDRNGILSNGQEFFLADKDDSKGETTLDSLEASLGTASMVTRWREAHTDLAGTDKDCVKEMADEIRIAIGEQNPRFKVGNSVTLLLFKRK</sequence>
<dbReference type="InterPro" id="IPR029063">
    <property type="entry name" value="SAM-dependent_MTases_sf"/>
</dbReference>
<dbReference type="Proteomes" id="UP000214365">
    <property type="component" value="Unassembled WGS sequence"/>
</dbReference>
<dbReference type="OrthoDB" id="10027013at2759"/>
<dbReference type="PANTHER" id="PTHR44942:SF10">
    <property type="entry name" value="METHYLTRANSFERASE TYPE 11 DOMAIN-CONTAINING PROTEIN"/>
    <property type="match status" value="1"/>
</dbReference>
<dbReference type="PANTHER" id="PTHR44942">
    <property type="entry name" value="METHYLTRANSF_11 DOMAIN-CONTAINING PROTEIN"/>
    <property type="match status" value="1"/>
</dbReference>
<dbReference type="Pfam" id="PF08241">
    <property type="entry name" value="Methyltransf_11"/>
    <property type="match status" value="1"/>
</dbReference>
<protein>
    <recommendedName>
        <fullName evidence="1">Methyltransferase type 11 domain-containing protein</fullName>
    </recommendedName>
</protein>
<dbReference type="STRING" id="1441469.A0A225AR42"/>
<proteinExistence type="predicted"/>
<dbReference type="InterPro" id="IPR051052">
    <property type="entry name" value="Diverse_substrate_MTase"/>
</dbReference>
<dbReference type="CDD" id="cd02440">
    <property type="entry name" value="AdoMet_MTases"/>
    <property type="match status" value="1"/>
</dbReference>
<dbReference type="Gene3D" id="3.40.50.150">
    <property type="entry name" value="Vaccinia Virus protein VP39"/>
    <property type="match status" value="1"/>
</dbReference>
<name>A0A225AR42_TALAT</name>
<dbReference type="EMBL" id="LFMY01000004">
    <property type="protein sequence ID" value="OKL60834.1"/>
    <property type="molecule type" value="Genomic_DNA"/>
</dbReference>
<dbReference type="GeneID" id="31003508"/>
<gene>
    <name evidence="2" type="ORF">UA08_03753</name>
</gene>
<reference evidence="2 3" key="1">
    <citation type="submission" date="2015-06" db="EMBL/GenBank/DDBJ databases">
        <title>Talaromyces atroroseus IBT 11181 draft genome.</title>
        <authorList>
            <person name="Rasmussen K.B."/>
            <person name="Rasmussen S."/>
            <person name="Petersen B."/>
            <person name="Sicheritz-Ponten T."/>
            <person name="Mortensen U.H."/>
            <person name="Thrane U."/>
        </authorList>
    </citation>
    <scope>NUCLEOTIDE SEQUENCE [LARGE SCALE GENOMIC DNA]</scope>
    <source>
        <strain evidence="2 3">IBT 11181</strain>
    </source>
</reference>
<feature type="domain" description="Methyltransferase type 11" evidence="1">
    <location>
        <begin position="52"/>
        <end position="167"/>
    </location>
</feature>
<organism evidence="2 3">
    <name type="scientific">Talaromyces atroroseus</name>
    <dbReference type="NCBI Taxonomy" id="1441469"/>
    <lineage>
        <taxon>Eukaryota</taxon>
        <taxon>Fungi</taxon>
        <taxon>Dikarya</taxon>
        <taxon>Ascomycota</taxon>
        <taxon>Pezizomycotina</taxon>
        <taxon>Eurotiomycetes</taxon>
        <taxon>Eurotiomycetidae</taxon>
        <taxon>Eurotiales</taxon>
        <taxon>Trichocomaceae</taxon>
        <taxon>Talaromyces</taxon>
        <taxon>Talaromyces sect. Trachyspermi</taxon>
    </lineage>
</organism>
<dbReference type="AlphaFoldDB" id="A0A225AR42"/>
<accession>A0A225AR42</accession>
<evidence type="ECO:0000313" key="3">
    <source>
        <dbReference type="Proteomes" id="UP000214365"/>
    </source>
</evidence>
<comment type="caution">
    <text evidence="2">The sequence shown here is derived from an EMBL/GenBank/DDBJ whole genome shotgun (WGS) entry which is preliminary data.</text>
</comment>
<evidence type="ECO:0000313" key="2">
    <source>
        <dbReference type="EMBL" id="OKL60834.1"/>
    </source>
</evidence>
<dbReference type="SUPFAM" id="SSF53335">
    <property type="entry name" value="S-adenosyl-L-methionine-dependent methyltransferases"/>
    <property type="match status" value="1"/>
</dbReference>
<dbReference type="GO" id="GO:0008757">
    <property type="term" value="F:S-adenosylmethionine-dependent methyltransferase activity"/>
    <property type="evidence" value="ECO:0007669"/>
    <property type="project" value="InterPro"/>
</dbReference>